<dbReference type="PANTHER" id="PTHR34822:SF1">
    <property type="entry name" value="GRPB FAMILY PROTEIN"/>
    <property type="match status" value="1"/>
</dbReference>
<evidence type="ECO:0000313" key="1">
    <source>
        <dbReference type="EMBL" id="ENV34310.1"/>
    </source>
</evidence>
<dbReference type="AlphaFoldDB" id="N8ZS17"/>
<dbReference type="Gene3D" id="3.30.460.10">
    <property type="entry name" value="Beta Polymerase, domain 2"/>
    <property type="match status" value="1"/>
</dbReference>
<proteinExistence type="predicted"/>
<comment type="caution">
    <text evidence="1">The sequence shown here is derived from an EMBL/GenBank/DDBJ whole genome shotgun (WGS) entry which is preliminary data.</text>
</comment>
<dbReference type="Proteomes" id="UP000013117">
    <property type="component" value="Unassembled WGS sequence"/>
</dbReference>
<reference evidence="1 2" key="1">
    <citation type="submission" date="2013-02" db="EMBL/GenBank/DDBJ databases">
        <title>The Genome Sequence of Acinetobacter gerneri CIP 107464.</title>
        <authorList>
            <consortium name="The Broad Institute Genome Sequencing Platform"/>
            <consortium name="The Broad Institute Genome Sequencing Center for Infectious Disease"/>
            <person name="Cerqueira G."/>
            <person name="Feldgarden M."/>
            <person name="Courvalin P."/>
            <person name="Perichon B."/>
            <person name="Grillot-Courvalin C."/>
            <person name="Clermont D."/>
            <person name="Rocha E."/>
            <person name="Yoon E.-J."/>
            <person name="Nemec A."/>
            <person name="Walker B."/>
            <person name="Young S.K."/>
            <person name="Zeng Q."/>
            <person name="Gargeya S."/>
            <person name="Fitzgerald M."/>
            <person name="Haas B."/>
            <person name="Abouelleil A."/>
            <person name="Alvarado L."/>
            <person name="Arachchi H.M."/>
            <person name="Berlin A.M."/>
            <person name="Chapman S.B."/>
            <person name="Dewar J."/>
            <person name="Goldberg J."/>
            <person name="Griggs A."/>
            <person name="Gujja S."/>
            <person name="Hansen M."/>
            <person name="Howarth C."/>
            <person name="Imamovic A."/>
            <person name="Larimer J."/>
            <person name="McCowan C."/>
            <person name="Murphy C."/>
            <person name="Neiman D."/>
            <person name="Pearson M."/>
            <person name="Priest M."/>
            <person name="Roberts A."/>
            <person name="Saif S."/>
            <person name="Shea T."/>
            <person name="Sisk P."/>
            <person name="Sykes S."/>
            <person name="Wortman J."/>
            <person name="Nusbaum C."/>
            <person name="Birren B."/>
        </authorList>
    </citation>
    <scope>NUCLEOTIDE SEQUENCE [LARGE SCALE GENOMIC DNA]</scope>
    <source>
        <strain evidence="1 2">CIP 107464</strain>
    </source>
</reference>
<dbReference type="InterPro" id="IPR007344">
    <property type="entry name" value="GrpB/CoaE"/>
</dbReference>
<dbReference type="HOGENOM" id="CLU_136761_0_0_6"/>
<accession>N8ZS17</accession>
<evidence type="ECO:0000313" key="2">
    <source>
        <dbReference type="Proteomes" id="UP000013117"/>
    </source>
</evidence>
<dbReference type="Pfam" id="PF04229">
    <property type="entry name" value="GrpB"/>
    <property type="match status" value="1"/>
</dbReference>
<dbReference type="PANTHER" id="PTHR34822">
    <property type="entry name" value="GRPB DOMAIN PROTEIN (AFU_ORTHOLOGUE AFUA_1G01530)"/>
    <property type="match status" value="1"/>
</dbReference>
<dbReference type="STRING" id="202952.GCA_000747725_00647"/>
<dbReference type="GeneID" id="84209001"/>
<name>N8ZS17_9GAMM</name>
<dbReference type="InterPro" id="IPR043519">
    <property type="entry name" value="NT_sf"/>
</dbReference>
<protein>
    <submittedName>
        <fullName evidence="1">Uncharacterized protein</fullName>
    </submittedName>
</protein>
<sequence>MIQLFHPDQYQARCEHLFELYKHQIQMKLPDVQIEHIGASAINHAISKGDLDIYVAVSQNDFEFALGQLKQLGFHEKLHTHRAHDLCMLDCDLNDDVAIQLVVRDSEWQCFLKFRDCLNNSKELVEEYNQIKLKYSQTDMEQYRKQKALFIQYVLNLTY</sequence>
<dbReference type="EMBL" id="APPN01000059">
    <property type="protein sequence ID" value="ENV34310.1"/>
    <property type="molecule type" value="Genomic_DNA"/>
</dbReference>
<dbReference type="SUPFAM" id="SSF81301">
    <property type="entry name" value="Nucleotidyltransferase"/>
    <property type="match status" value="1"/>
</dbReference>
<dbReference type="RefSeq" id="WP_004861209.1">
    <property type="nucleotide sequence ID" value="NZ_ASYY01000015.1"/>
</dbReference>
<organism evidence="1 2">
    <name type="scientific">Acinetobacter gerneri DSM 14967 = CIP 107464 = MTCC 9824</name>
    <dbReference type="NCBI Taxonomy" id="1120926"/>
    <lineage>
        <taxon>Bacteria</taxon>
        <taxon>Pseudomonadati</taxon>
        <taxon>Pseudomonadota</taxon>
        <taxon>Gammaproteobacteria</taxon>
        <taxon>Moraxellales</taxon>
        <taxon>Moraxellaceae</taxon>
        <taxon>Acinetobacter</taxon>
    </lineage>
</organism>
<gene>
    <name evidence="1" type="ORF">F960_01629</name>
</gene>
<keyword evidence="2" id="KW-1185">Reference proteome</keyword>
<dbReference type="PATRIC" id="fig|1120926.3.peg.1565"/>
<dbReference type="eggNOG" id="COG2320">
    <property type="taxonomic scope" value="Bacteria"/>
</dbReference>